<gene>
    <name evidence="1" type="ORF">CEXT_55241</name>
</gene>
<dbReference type="EMBL" id="BPLR01005859">
    <property type="protein sequence ID" value="GIY05568.1"/>
    <property type="molecule type" value="Genomic_DNA"/>
</dbReference>
<keyword evidence="2" id="KW-1185">Reference proteome</keyword>
<evidence type="ECO:0000313" key="2">
    <source>
        <dbReference type="Proteomes" id="UP001054945"/>
    </source>
</evidence>
<sequence length="115" mass="13239">MHPKDKKKRKQSIKTKSSENEQFLGTRLLSLIESVLATQLHWSSSCMKKKWWISSDTPSYKILSEKRVVSSWLETRLFPIALLDFDFCLCDFTSSLHPPSNPVCIICTSVDCLED</sequence>
<dbReference type="Proteomes" id="UP001054945">
    <property type="component" value="Unassembled WGS sequence"/>
</dbReference>
<accession>A0AAV4QDZ5</accession>
<name>A0AAV4QDZ5_CAEEX</name>
<evidence type="ECO:0000313" key="1">
    <source>
        <dbReference type="EMBL" id="GIY05568.1"/>
    </source>
</evidence>
<organism evidence="1 2">
    <name type="scientific">Caerostris extrusa</name>
    <name type="common">Bark spider</name>
    <name type="synonym">Caerostris bankana</name>
    <dbReference type="NCBI Taxonomy" id="172846"/>
    <lineage>
        <taxon>Eukaryota</taxon>
        <taxon>Metazoa</taxon>
        <taxon>Ecdysozoa</taxon>
        <taxon>Arthropoda</taxon>
        <taxon>Chelicerata</taxon>
        <taxon>Arachnida</taxon>
        <taxon>Araneae</taxon>
        <taxon>Araneomorphae</taxon>
        <taxon>Entelegynae</taxon>
        <taxon>Araneoidea</taxon>
        <taxon>Araneidae</taxon>
        <taxon>Caerostris</taxon>
    </lineage>
</organism>
<protein>
    <submittedName>
        <fullName evidence="1">Uncharacterized protein</fullName>
    </submittedName>
</protein>
<proteinExistence type="predicted"/>
<reference evidence="1 2" key="1">
    <citation type="submission" date="2021-06" db="EMBL/GenBank/DDBJ databases">
        <title>Caerostris extrusa draft genome.</title>
        <authorList>
            <person name="Kono N."/>
            <person name="Arakawa K."/>
        </authorList>
    </citation>
    <scope>NUCLEOTIDE SEQUENCE [LARGE SCALE GENOMIC DNA]</scope>
</reference>
<comment type="caution">
    <text evidence="1">The sequence shown here is derived from an EMBL/GenBank/DDBJ whole genome shotgun (WGS) entry which is preliminary data.</text>
</comment>
<dbReference type="AlphaFoldDB" id="A0AAV4QDZ5"/>